<reference evidence="2" key="1">
    <citation type="submission" date="2015-01" db="EMBL/GenBank/DDBJ databases">
        <authorList>
            <person name="Durling Mikael"/>
        </authorList>
    </citation>
    <scope>NUCLEOTIDE SEQUENCE</scope>
</reference>
<dbReference type="AlphaFoldDB" id="A0A0B7KR42"/>
<evidence type="ECO:0000256" key="1">
    <source>
        <dbReference type="SAM" id="MobiDB-lite"/>
    </source>
</evidence>
<name>A0A0B7KR42_BIOOC</name>
<feature type="region of interest" description="Disordered" evidence="1">
    <location>
        <begin position="1"/>
        <end position="31"/>
    </location>
</feature>
<accession>A0A0B7KR42</accession>
<evidence type="ECO:0000313" key="2">
    <source>
        <dbReference type="EMBL" id="CEO57992.1"/>
    </source>
</evidence>
<organism evidence="2">
    <name type="scientific">Bionectria ochroleuca</name>
    <name type="common">Gliocladium roseum</name>
    <dbReference type="NCBI Taxonomy" id="29856"/>
    <lineage>
        <taxon>Eukaryota</taxon>
        <taxon>Fungi</taxon>
        <taxon>Dikarya</taxon>
        <taxon>Ascomycota</taxon>
        <taxon>Pezizomycotina</taxon>
        <taxon>Sordariomycetes</taxon>
        <taxon>Hypocreomycetidae</taxon>
        <taxon>Hypocreales</taxon>
        <taxon>Bionectriaceae</taxon>
        <taxon>Clonostachys</taxon>
    </lineage>
</organism>
<feature type="compositionally biased region" description="Polar residues" evidence="1">
    <location>
        <begin position="1"/>
        <end position="14"/>
    </location>
</feature>
<sequence>MANPSSISGDSTVRASRGIGSDGKTTPENSFILPLTPPASDGRHAALTPAVKTVIGILENLQHDCLPTNGLATSFDLGLQQYSQLINALQDRPSLGSYVEDKVRVDYDPESESLNIRMPAPIHDFFATSVADEINAKLQAIVERGNETGEFAAQIRNGGSSRIILKEDTTVGEESEASGISLQRHPERHPDGQFQHCKAAYPGVVLEISYSQDGKDLEKLAWDYIQCSNGDIKAVIGIDINYGMKESTVSLWRPIYVHEDDEELDILDVNKVVAGEPFRAADGSRLNQDQVVPLMLSDFATDILSALSGSISLSITYKRLAELLDQAEQMHQVREQGRSSGIKSQRITRKRKRPSPSADLIRSDDEADFRRQEQRAMERVAAEDGDFRPLTRRRKP</sequence>
<proteinExistence type="predicted"/>
<dbReference type="EMBL" id="CDPU01000215">
    <property type="protein sequence ID" value="CEO57992.1"/>
    <property type="molecule type" value="Genomic_DNA"/>
</dbReference>
<protein>
    <submittedName>
        <fullName evidence="2">Uncharacterized protein</fullName>
    </submittedName>
</protein>
<gene>
    <name evidence="2" type="ORF">BN869_000014050_1</name>
</gene>
<feature type="region of interest" description="Disordered" evidence="1">
    <location>
        <begin position="331"/>
        <end position="396"/>
    </location>
</feature>
<feature type="compositionally biased region" description="Basic and acidic residues" evidence="1">
    <location>
        <begin position="361"/>
        <end position="389"/>
    </location>
</feature>